<evidence type="ECO:0000256" key="28">
    <source>
        <dbReference type="ARBA" id="ARBA00031760"/>
    </source>
</evidence>
<keyword evidence="25" id="KW-0206">Cytoskeleton</keyword>
<keyword evidence="27" id="KW-0968">Cytoplasmic vesicle</keyword>
<feature type="region of interest" description="Disordered" evidence="30">
    <location>
        <begin position="233"/>
        <end position="255"/>
    </location>
</feature>
<evidence type="ECO:0000256" key="4">
    <source>
        <dbReference type="ARBA" id="ARBA00004555"/>
    </source>
</evidence>
<dbReference type="SMART" id="SM00109">
    <property type="entry name" value="C1"/>
    <property type="match status" value="1"/>
</dbReference>
<dbReference type="GO" id="GO:0051301">
    <property type="term" value="P:cell division"/>
    <property type="evidence" value="ECO:0007669"/>
    <property type="project" value="UniProtKB-KW"/>
</dbReference>
<dbReference type="GO" id="GO:0007015">
    <property type="term" value="P:actin filament organization"/>
    <property type="evidence" value="ECO:0007669"/>
    <property type="project" value="TreeGrafter"/>
</dbReference>
<dbReference type="GO" id="GO:0005819">
    <property type="term" value="C:spindle"/>
    <property type="evidence" value="ECO:0007669"/>
    <property type="project" value="UniProtKB-SubCell"/>
</dbReference>
<keyword evidence="21" id="KW-0965">Cell junction</keyword>
<dbReference type="AlphaFoldDB" id="A0AAV7KW88"/>
<dbReference type="GO" id="GO:0007399">
    <property type="term" value="P:nervous system development"/>
    <property type="evidence" value="ECO:0007669"/>
    <property type="project" value="UniProtKB-KW"/>
</dbReference>
<name>A0AAV7KW88_PLEWA</name>
<dbReference type="PANTHER" id="PTHR13944:SF20">
    <property type="entry name" value="RHO GUANINE NUCLEOTIDE EXCHANGE FACTOR 2"/>
    <property type="match status" value="1"/>
</dbReference>
<dbReference type="FunFam" id="2.30.29.30:FF:000021">
    <property type="entry name" value="Rho guanine nucleotide exchange factor 2"/>
    <property type="match status" value="1"/>
</dbReference>
<evidence type="ECO:0000256" key="27">
    <source>
        <dbReference type="ARBA" id="ARBA00023329"/>
    </source>
</evidence>
<keyword evidence="18" id="KW-0862">Zinc</keyword>
<evidence type="ECO:0000256" key="26">
    <source>
        <dbReference type="ARBA" id="ARBA00023306"/>
    </source>
</evidence>
<keyword evidence="15" id="KW-0863">Zinc-finger</keyword>
<dbReference type="SUPFAM" id="SSF50729">
    <property type="entry name" value="PH domain-like"/>
    <property type="match status" value="1"/>
</dbReference>
<evidence type="ECO:0000313" key="35">
    <source>
        <dbReference type="Proteomes" id="UP001066276"/>
    </source>
</evidence>
<feature type="compositionally biased region" description="Polar residues" evidence="30">
    <location>
        <begin position="23"/>
        <end position="36"/>
    </location>
</feature>
<dbReference type="GO" id="GO:0005794">
    <property type="term" value="C:Golgi apparatus"/>
    <property type="evidence" value="ECO:0007669"/>
    <property type="project" value="UniProtKB-SubCell"/>
</dbReference>
<dbReference type="InterPro" id="IPR011993">
    <property type="entry name" value="PH-like_dom_sf"/>
</dbReference>
<evidence type="ECO:0000256" key="9">
    <source>
        <dbReference type="ARBA" id="ARBA00022553"/>
    </source>
</evidence>
<dbReference type="CDD" id="cd00160">
    <property type="entry name" value="RhoGEF"/>
    <property type="match status" value="1"/>
</dbReference>
<reference evidence="34" key="1">
    <citation type="journal article" date="2022" name="bioRxiv">
        <title>Sequencing and chromosome-scale assembly of the giantPleurodeles waltlgenome.</title>
        <authorList>
            <person name="Brown T."/>
            <person name="Elewa A."/>
            <person name="Iarovenko S."/>
            <person name="Subramanian E."/>
            <person name="Araus A.J."/>
            <person name="Petzold A."/>
            <person name="Susuki M."/>
            <person name="Suzuki K.-i.T."/>
            <person name="Hayashi T."/>
            <person name="Toyoda A."/>
            <person name="Oliveira C."/>
            <person name="Osipova E."/>
            <person name="Leigh N.D."/>
            <person name="Simon A."/>
            <person name="Yun M.H."/>
        </authorList>
    </citation>
    <scope>NUCLEOTIDE SEQUENCE</scope>
    <source>
        <strain evidence="34">20211129_DDA</strain>
        <tissue evidence="34">Liver</tissue>
    </source>
</reference>
<accession>A0AAV7KW88</accession>
<dbReference type="GO" id="GO:0045666">
    <property type="term" value="P:positive regulation of neuron differentiation"/>
    <property type="evidence" value="ECO:0007669"/>
    <property type="project" value="TreeGrafter"/>
</dbReference>
<feature type="domain" description="PH" evidence="31">
    <location>
        <begin position="696"/>
        <end position="796"/>
    </location>
</feature>
<gene>
    <name evidence="34" type="ORF">NDU88_001411</name>
</gene>
<dbReference type="GO" id="GO:0008270">
    <property type="term" value="F:zinc ion binding"/>
    <property type="evidence" value="ECO:0007669"/>
    <property type="project" value="UniProtKB-KW"/>
</dbReference>
<comment type="caution">
    <text evidence="34">The sequence shown here is derived from an EMBL/GenBank/DDBJ whole genome shotgun (WGS) entry which is preliminary data.</text>
</comment>
<evidence type="ECO:0000256" key="17">
    <source>
        <dbReference type="ARBA" id="ARBA00022782"/>
    </source>
</evidence>
<comment type="subcellular location">
    <subcellularLocation>
        <location evidence="2">Cell junction</location>
        <location evidence="2">Tight junction</location>
    </subcellularLocation>
    <subcellularLocation>
        <location evidence="1">Cytoplasm</location>
        <location evidence="1">Cytoskeleton</location>
        <location evidence="1">Spindle</location>
    </subcellularLocation>
    <subcellularLocation>
        <location evidence="3">Cytoplasmic vesicle</location>
    </subcellularLocation>
    <subcellularLocation>
        <location evidence="4">Golgi apparatus</location>
    </subcellularLocation>
</comment>
<dbReference type="InterPro" id="IPR035899">
    <property type="entry name" value="DBL_dom_sf"/>
</dbReference>
<feature type="region of interest" description="Disordered" evidence="30">
    <location>
        <begin position="1160"/>
        <end position="1213"/>
    </location>
</feature>
<dbReference type="GO" id="GO:0045087">
    <property type="term" value="P:innate immune response"/>
    <property type="evidence" value="ECO:0007669"/>
    <property type="project" value="UniProtKB-KW"/>
</dbReference>
<dbReference type="SUPFAM" id="SSF57889">
    <property type="entry name" value="Cysteine-rich domain"/>
    <property type="match status" value="1"/>
</dbReference>
<keyword evidence="35" id="KW-1185">Reference proteome</keyword>
<dbReference type="GO" id="GO:0031410">
    <property type="term" value="C:cytoplasmic vesicle"/>
    <property type="evidence" value="ECO:0007669"/>
    <property type="project" value="UniProtKB-SubCell"/>
</dbReference>
<evidence type="ECO:0000256" key="18">
    <source>
        <dbReference type="ARBA" id="ARBA00022833"/>
    </source>
</evidence>
<feature type="region of interest" description="Disordered" evidence="30">
    <location>
        <begin position="60"/>
        <end position="96"/>
    </location>
</feature>
<keyword evidence="26" id="KW-0131">Cell cycle</keyword>
<keyword evidence="13" id="KW-0493">Microtubule</keyword>
<dbReference type="SMART" id="SM00233">
    <property type="entry name" value="PH"/>
    <property type="match status" value="1"/>
</dbReference>
<feature type="domain" description="DH" evidence="32">
    <location>
        <begin position="459"/>
        <end position="656"/>
    </location>
</feature>
<evidence type="ECO:0000256" key="13">
    <source>
        <dbReference type="ARBA" id="ARBA00022701"/>
    </source>
</evidence>
<evidence type="ECO:0000256" key="21">
    <source>
        <dbReference type="ARBA" id="ARBA00022949"/>
    </source>
</evidence>
<dbReference type="Proteomes" id="UP001066276">
    <property type="component" value="Chromosome 12"/>
</dbReference>
<keyword evidence="7" id="KW-0217">Developmental protein</keyword>
<feature type="compositionally biased region" description="Basic and acidic residues" evidence="30">
    <location>
        <begin position="73"/>
        <end position="89"/>
    </location>
</feature>
<dbReference type="CDD" id="cd13393">
    <property type="entry name" value="PH_ARHGEF2"/>
    <property type="match status" value="1"/>
</dbReference>
<evidence type="ECO:0000256" key="25">
    <source>
        <dbReference type="ARBA" id="ARBA00023212"/>
    </source>
</evidence>
<dbReference type="InterPro" id="IPR041020">
    <property type="entry name" value="PH_16"/>
</dbReference>
<dbReference type="GO" id="GO:0035023">
    <property type="term" value="P:regulation of Rho protein signal transduction"/>
    <property type="evidence" value="ECO:0007669"/>
    <property type="project" value="TreeGrafter"/>
</dbReference>
<evidence type="ECO:0000256" key="1">
    <source>
        <dbReference type="ARBA" id="ARBA00004186"/>
    </source>
</evidence>
<evidence type="ECO:0000256" key="7">
    <source>
        <dbReference type="ARBA" id="ARBA00022473"/>
    </source>
</evidence>
<dbReference type="InterPro" id="IPR046349">
    <property type="entry name" value="C1-like_sf"/>
</dbReference>
<dbReference type="SMART" id="SM00325">
    <property type="entry name" value="RhoGEF"/>
    <property type="match status" value="1"/>
</dbReference>
<evidence type="ECO:0000256" key="3">
    <source>
        <dbReference type="ARBA" id="ARBA00004541"/>
    </source>
</evidence>
<feature type="region of interest" description="Disordered" evidence="30">
    <location>
        <begin position="1"/>
        <end position="43"/>
    </location>
</feature>
<dbReference type="GO" id="GO:0030154">
    <property type="term" value="P:cell differentiation"/>
    <property type="evidence" value="ECO:0007669"/>
    <property type="project" value="UniProtKB-KW"/>
</dbReference>
<keyword evidence="24 29" id="KW-0175">Coiled coil</keyword>
<proteinExistence type="predicted"/>
<evidence type="ECO:0000256" key="12">
    <source>
        <dbReference type="ARBA" id="ARBA00022658"/>
    </source>
</evidence>
<dbReference type="Pfam" id="PF17838">
    <property type="entry name" value="PH_16"/>
    <property type="match status" value="1"/>
</dbReference>
<keyword evidence="19" id="KW-0391">Immunity</keyword>
<keyword evidence="11" id="KW-0132">Cell division</keyword>
<evidence type="ECO:0000256" key="14">
    <source>
        <dbReference type="ARBA" id="ARBA00022723"/>
    </source>
</evidence>
<dbReference type="GO" id="GO:0005085">
    <property type="term" value="F:guanyl-nucleotide exchange factor activity"/>
    <property type="evidence" value="ECO:0007669"/>
    <property type="project" value="UniProtKB-KW"/>
</dbReference>
<dbReference type="EMBL" id="JANPWB010000016">
    <property type="protein sequence ID" value="KAJ1081228.1"/>
    <property type="molecule type" value="Genomic_DNA"/>
</dbReference>
<keyword evidence="20" id="KW-0524">Neurogenesis</keyword>
<dbReference type="InterPro" id="IPR001849">
    <property type="entry name" value="PH_domain"/>
</dbReference>
<keyword evidence="6" id="KW-0796">Tight junction</keyword>
<evidence type="ECO:0000256" key="24">
    <source>
        <dbReference type="ARBA" id="ARBA00023054"/>
    </source>
</evidence>
<evidence type="ECO:0000256" key="8">
    <source>
        <dbReference type="ARBA" id="ARBA00022490"/>
    </source>
</evidence>
<dbReference type="PROSITE" id="PS50081">
    <property type="entry name" value="ZF_DAG_PE_2"/>
    <property type="match status" value="1"/>
</dbReference>
<dbReference type="CDD" id="cd20877">
    <property type="entry name" value="C1_ARHGEF2"/>
    <property type="match status" value="1"/>
</dbReference>
<keyword evidence="10" id="KW-0399">Innate immunity</keyword>
<dbReference type="GO" id="GO:0032587">
    <property type="term" value="C:ruffle membrane"/>
    <property type="evidence" value="ECO:0007669"/>
    <property type="project" value="TreeGrafter"/>
</dbReference>
<keyword evidence="17" id="KW-0221">Differentiation</keyword>
<evidence type="ECO:0000256" key="29">
    <source>
        <dbReference type="SAM" id="Coils"/>
    </source>
</evidence>
<evidence type="ECO:0000259" key="31">
    <source>
        <dbReference type="PROSITE" id="PS50003"/>
    </source>
</evidence>
<dbReference type="GO" id="GO:0005923">
    <property type="term" value="C:bicellular tight junction"/>
    <property type="evidence" value="ECO:0007669"/>
    <property type="project" value="UniProtKB-SubCell"/>
</dbReference>
<evidence type="ECO:0000256" key="22">
    <source>
        <dbReference type="ARBA" id="ARBA00022990"/>
    </source>
</evidence>
<evidence type="ECO:0000256" key="20">
    <source>
        <dbReference type="ARBA" id="ARBA00022902"/>
    </source>
</evidence>
<feature type="compositionally biased region" description="Basic and acidic residues" evidence="30">
    <location>
        <begin position="238"/>
        <end position="255"/>
    </location>
</feature>
<organism evidence="34 35">
    <name type="scientific">Pleurodeles waltl</name>
    <name type="common">Iberian ribbed newt</name>
    <dbReference type="NCBI Taxonomy" id="8319"/>
    <lineage>
        <taxon>Eukaryota</taxon>
        <taxon>Metazoa</taxon>
        <taxon>Chordata</taxon>
        <taxon>Craniata</taxon>
        <taxon>Vertebrata</taxon>
        <taxon>Euteleostomi</taxon>
        <taxon>Amphibia</taxon>
        <taxon>Batrachia</taxon>
        <taxon>Caudata</taxon>
        <taxon>Salamandroidea</taxon>
        <taxon>Salamandridae</taxon>
        <taxon>Pleurodelinae</taxon>
        <taxon>Pleurodeles</taxon>
    </lineage>
</organism>
<dbReference type="SUPFAM" id="SSF48065">
    <property type="entry name" value="DBL homology domain (DH-domain)"/>
    <property type="match status" value="1"/>
</dbReference>
<feature type="compositionally biased region" description="Acidic residues" evidence="30">
    <location>
        <begin position="1164"/>
        <end position="1174"/>
    </location>
</feature>
<keyword evidence="16" id="KW-0498">Mitosis</keyword>
<evidence type="ECO:0000256" key="6">
    <source>
        <dbReference type="ARBA" id="ARBA00022427"/>
    </source>
</evidence>
<dbReference type="GO" id="GO:0008017">
    <property type="term" value="F:microtubule binding"/>
    <property type="evidence" value="ECO:0007669"/>
    <property type="project" value="TreeGrafter"/>
</dbReference>
<keyword evidence="22" id="KW-0007">Acetylation</keyword>
<keyword evidence="8" id="KW-0963">Cytoplasm</keyword>
<evidence type="ECO:0000256" key="10">
    <source>
        <dbReference type="ARBA" id="ARBA00022588"/>
    </source>
</evidence>
<dbReference type="PROSITE" id="PS50003">
    <property type="entry name" value="PH_DOMAIN"/>
    <property type="match status" value="1"/>
</dbReference>
<sequence length="1213" mass="138874">MNGSGIYLATEDGAPYAVRGPKQRSQSALESHSTHQPQEDADWGLAAEEEGDRFLGVPLRRHSRLRSSMRSQDPFRRHSWEPGKQLKSELDDDQLSSSLKGLDEEELEHVMRREGDPRRFPIIRSNDELECLFSLQEEDMEGNQDHTKRFQTHGPSSAFICNSLSKSVSMSGIDHTYAYPDDVSLFGAEGSLENGSISGSYGQLDITEAGEQESGRREETTLGRTLSFIKKVTSGKSKNKEKERMKEREKDAKEKDTRYTNGHLFTTITVSGMTMCFVCNKSITAKEALICPTCNVTIHNRCKDTLANCTKVKQKVQKAALQKNNSALQTVSLRNKTTIRERPSSAIYPSESFRQTLLGSRRGRPSLSLSKSVSTTNIAGNLNDDSPLGIRRILSQSTDSLNMRNRTLSMESLVDEGTEVMYNQLMSDFETDEKHFEADSWSLAVDNNFLQQHKKEVMKRQDVIYELIQTEVHHVRTLKIMTNMFRKGMLEDLQMDPLLVNNMFPCVDELSDIHVRFLIRLLERRKDSLASDSNKNFVIDRLGDILINQFSGTNAEQMKKAYFEFCSRHHKSMKLYKELFTRDKKFQQFVRRMTRSTVLRRHGVQECILLVTQRITKYPVLIDRILQNSKGNEEEYHDLLTALNLVKDLISAIDQEVHDSEKNMRLQDIYNRVDNRAAAQVHDNRYFRKEELLRRKLIYDGSLLWKAATGRFKDVLMLLMTDVLVLLQEKDQKYTFPLQQDKPAVISLQNLIVRDIANQEKGMFLITAAPPEMYEVHAASKDERNTWMKIIQQSVRLCPKREEFPLIETENEAYLRKLKDEILQKDRDILELLEEKVNLFTQVMKVQTDEDTSPCVNTCNLFRSDSMEGPRGEKMVKKAIKEVESLKDILVASGIELRLPTEDQNHDLESNSDTHSVNSTNAESLIMNGSIEFCRADSDLSQKDRNGNQVQHKTPQEAVVQRLTNVYGLLLGLQAVAAQQDTMIELHLQDASEKKEKEKLARTNSRDLSLGDVLCKTADKQATELTLLQRQHTFLQEELQRCRKQCEEKTIEVGLLDARLRECEQARTRLEQEVEELKRQAACRQQEAAIDHLRCNKTFDPRRRSLPAGDALYLSFTPPQVTHDRRMNNGQDMRNIAFNFQEDHDCSADELSDLSALDRLQEVAETDVPSEEENGGPQSSPTSPRDFPRMQDIPEESENNQESKDGGPESSVC</sequence>
<dbReference type="InterPro" id="IPR037806">
    <property type="entry name" value="ARHGEF2_PH"/>
</dbReference>
<dbReference type="PROSITE" id="PS00479">
    <property type="entry name" value="ZF_DAG_PE_1"/>
    <property type="match status" value="1"/>
</dbReference>
<dbReference type="Gene3D" id="2.30.29.30">
    <property type="entry name" value="Pleckstrin-homology domain (PH domain)/Phosphotyrosine-binding domain (PTB)"/>
    <property type="match status" value="1"/>
</dbReference>
<dbReference type="FunFam" id="1.20.900.10:FF:000004">
    <property type="entry name" value="Rho guanine nucleotide exchange factor 2"/>
    <property type="match status" value="1"/>
</dbReference>
<dbReference type="InterPro" id="IPR051632">
    <property type="entry name" value="Rho_GEF"/>
</dbReference>
<keyword evidence="9" id="KW-0597">Phosphoprotein</keyword>
<evidence type="ECO:0000313" key="34">
    <source>
        <dbReference type="EMBL" id="KAJ1081228.1"/>
    </source>
</evidence>
<evidence type="ECO:0000256" key="2">
    <source>
        <dbReference type="ARBA" id="ARBA00004435"/>
    </source>
</evidence>
<evidence type="ECO:0000256" key="11">
    <source>
        <dbReference type="ARBA" id="ARBA00022618"/>
    </source>
</evidence>
<keyword evidence="23" id="KW-0333">Golgi apparatus</keyword>
<dbReference type="InterPro" id="IPR000219">
    <property type="entry name" value="DH_dom"/>
</dbReference>
<dbReference type="PROSITE" id="PS50010">
    <property type="entry name" value="DH_2"/>
    <property type="match status" value="1"/>
</dbReference>
<evidence type="ECO:0000259" key="32">
    <source>
        <dbReference type="PROSITE" id="PS50010"/>
    </source>
</evidence>
<evidence type="ECO:0000256" key="16">
    <source>
        <dbReference type="ARBA" id="ARBA00022776"/>
    </source>
</evidence>
<feature type="domain" description="Phorbol-ester/DAG-type" evidence="33">
    <location>
        <begin position="262"/>
        <end position="309"/>
    </location>
</feature>
<dbReference type="GO" id="GO:0000902">
    <property type="term" value="P:cell morphogenesis"/>
    <property type="evidence" value="ECO:0007669"/>
    <property type="project" value="TreeGrafter"/>
</dbReference>
<evidence type="ECO:0000256" key="23">
    <source>
        <dbReference type="ARBA" id="ARBA00023034"/>
    </source>
</evidence>
<evidence type="ECO:0000256" key="5">
    <source>
        <dbReference type="ARBA" id="ARBA00017262"/>
    </source>
</evidence>
<dbReference type="Pfam" id="PF00621">
    <property type="entry name" value="RhoGEF"/>
    <property type="match status" value="1"/>
</dbReference>
<keyword evidence="12" id="KW-0344">Guanine-nucleotide releasing factor</keyword>
<dbReference type="Gene3D" id="1.20.900.10">
    <property type="entry name" value="Dbl homology (DH) domain"/>
    <property type="match status" value="1"/>
</dbReference>
<evidence type="ECO:0000256" key="19">
    <source>
        <dbReference type="ARBA" id="ARBA00022859"/>
    </source>
</evidence>
<keyword evidence="14" id="KW-0479">Metal-binding</keyword>
<evidence type="ECO:0000256" key="15">
    <source>
        <dbReference type="ARBA" id="ARBA00022771"/>
    </source>
</evidence>
<evidence type="ECO:0000259" key="33">
    <source>
        <dbReference type="PROSITE" id="PS50081"/>
    </source>
</evidence>
<evidence type="ECO:0000256" key="30">
    <source>
        <dbReference type="SAM" id="MobiDB-lite"/>
    </source>
</evidence>
<feature type="coiled-coil region" evidence="29">
    <location>
        <begin position="1025"/>
        <end position="1087"/>
    </location>
</feature>
<dbReference type="Gene3D" id="3.30.60.20">
    <property type="match status" value="1"/>
</dbReference>
<dbReference type="GO" id="GO:0005874">
    <property type="term" value="C:microtubule"/>
    <property type="evidence" value="ECO:0007669"/>
    <property type="project" value="UniProtKB-KW"/>
</dbReference>
<dbReference type="PANTHER" id="PTHR13944">
    <property type="entry name" value="AGAP007712-PA"/>
    <property type="match status" value="1"/>
</dbReference>
<protein>
    <recommendedName>
        <fullName evidence="5">Rho guanine nucleotide exchange factor 2</fullName>
    </recommendedName>
    <alternativeName>
        <fullName evidence="28">Guanine nucleotide exchange factor H1</fullName>
    </alternativeName>
</protein>
<dbReference type="InterPro" id="IPR002219">
    <property type="entry name" value="PKC_DAG/PE"/>
</dbReference>